<proteinExistence type="predicted"/>
<dbReference type="InterPro" id="IPR010982">
    <property type="entry name" value="Lambda_DNA-bd_dom_sf"/>
</dbReference>
<dbReference type="Gene3D" id="1.10.260.40">
    <property type="entry name" value="lambda repressor-like DNA-binding domains"/>
    <property type="match status" value="1"/>
</dbReference>
<dbReference type="GO" id="GO:0003677">
    <property type="term" value="F:DNA binding"/>
    <property type="evidence" value="ECO:0007669"/>
    <property type="project" value="UniProtKB-KW"/>
</dbReference>
<keyword evidence="2" id="KW-0238">DNA-binding</keyword>
<comment type="caution">
    <text evidence="2">The sequence shown here is derived from an EMBL/GenBank/DDBJ whole genome shotgun (WGS) entry which is preliminary data.</text>
</comment>
<dbReference type="Pfam" id="PF19054">
    <property type="entry name" value="DUF5753"/>
    <property type="match status" value="1"/>
</dbReference>
<dbReference type="InterPro" id="IPR043917">
    <property type="entry name" value="DUF5753"/>
</dbReference>
<dbReference type="OrthoDB" id="3462393at2"/>
<sequence length="284" mass="31485">MATRNTLTVRKRRLATEMRRMREQAGISIQEAAWLLGSDRTLISNIEAGRTGLSEERVRQIASFYQCPEPALVDALAALPEPRHARHWWDEYRGKLPDGYLDVSEVEHHATRIRTAQTIHVPGLLQTEDYARAIFDLAVPALSRLEVELRIAHRIARQSVLTGGDATPYVGIVHEAALRMQFGGKDVARAQLAYLAEAATRDNIALRVIPFSVGGFVGAGQSVLYAEGPVPQLDTVQLDTSFGAHFVDAPTPLTNYRSLLDMMEQSALPTEESHQLLRSIALEL</sequence>
<dbReference type="AlphaFoldDB" id="A0A0W7WWL2"/>
<reference evidence="2 3" key="1">
    <citation type="submission" date="2015-12" db="EMBL/GenBank/DDBJ databases">
        <title>Draft genome sequence of Streptomyces silvensis ATCC 53525, a producer of novel hormone antagonists.</title>
        <authorList>
            <person name="Johnston C.W."/>
            <person name="Li Y."/>
            <person name="Magarvey N.A."/>
        </authorList>
    </citation>
    <scope>NUCLEOTIDE SEQUENCE [LARGE SCALE GENOMIC DNA]</scope>
    <source>
        <strain evidence="2 3">ATCC 53525</strain>
    </source>
</reference>
<gene>
    <name evidence="2" type="ORF">AT728_36540</name>
</gene>
<dbReference type="CDD" id="cd00093">
    <property type="entry name" value="HTH_XRE"/>
    <property type="match status" value="1"/>
</dbReference>
<evidence type="ECO:0000259" key="1">
    <source>
        <dbReference type="PROSITE" id="PS50943"/>
    </source>
</evidence>
<accession>A0A0W7WWL2</accession>
<organism evidence="2 3">
    <name type="scientific">Streptomyces silvensis</name>
    <dbReference type="NCBI Taxonomy" id="1765722"/>
    <lineage>
        <taxon>Bacteria</taxon>
        <taxon>Bacillati</taxon>
        <taxon>Actinomycetota</taxon>
        <taxon>Actinomycetes</taxon>
        <taxon>Kitasatosporales</taxon>
        <taxon>Streptomycetaceae</taxon>
        <taxon>Streptomyces</taxon>
    </lineage>
</organism>
<evidence type="ECO:0000313" key="3">
    <source>
        <dbReference type="Proteomes" id="UP000054804"/>
    </source>
</evidence>
<dbReference type="PROSITE" id="PS50943">
    <property type="entry name" value="HTH_CROC1"/>
    <property type="match status" value="1"/>
</dbReference>
<dbReference type="InterPro" id="IPR001387">
    <property type="entry name" value="Cro/C1-type_HTH"/>
</dbReference>
<dbReference type="EMBL" id="LOCL01000049">
    <property type="protein sequence ID" value="KUF14969.1"/>
    <property type="molecule type" value="Genomic_DNA"/>
</dbReference>
<dbReference type="STRING" id="1765722.AT728_36540"/>
<keyword evidence="3" id="KW-1185">Reference proteome</keyword>
<name>A0A0W7WWL2_9ACTN</name>
<dbReference type="RefSeq" id="WP_058850817.1">
    <property type="nucleotide sequence ID" value="NZ_LOCL01000049.1"/>
</dbReference>
<dbReference type="SUPFAM" id="SSF47413">
    <property type="entry name" value="lambda repressor-like DNA-binding domains"/>
    <property type="match status" value="1"/>
</dbReference>
<feature type="domain" description="HTH cro/C1-type" evidence="1">
    <location>
        <begin position="18"/>
        <end position="72"/>
    </location>
</feature>
<protein>
    <submittedName>
        <fullName evidence="2">DNA-binding protein</fullName>
    </submittedName>
</protein>
<dbReference type="Proteomes" id="UP000054804">
    <property type="component" value="Unassembled WGS sequence"/>
</dbReference>
<dbReference type="SMART" id="SM00530">
    <property type="entry name" value="HTH_XRE"/>
    <property type="match status" value="1"/>
</dbReference>
<evidence type="ECO:0000313" key="2">
    <source>
        <dbReference type="EMBL" id="KUF14969.1"/>
    </source>
</evidence>
<dbReference type="Pfam" id="PF13560">
    <property type="entry name" value="HTH_31"/>
    <property type="match status" value="1"/>
</dbReference>